<name>A0A291HNC9_9GAMM</name>
<dbReference type="AlphaFoldDB" id="A0A291HNC9"/>
<dbReference type="PANTHER" id="PTHR30136:SF35">
    <property type="entry name" value="HTH-TYPE TRANSCRIPTIONAL REGULATOR RV1719"/>
    <property type="match status" value="1"/>
</dbReference>
<feature type="domain" description="HTH iclR-type" evidence="1">
    <location>
        <begin position="9"/>
        <end position="57"/>
    </location>
</feature>
<evidence type="ECO:0000313" key="2">
    <source>
        <dbReference type="EMBL" id="ATG73655.1"/>
    </source>
</evidence>
<dbReference type="GO" id="GO:0003700">
    <property type="term" value="F:DNA-binding transcription factor activity"/>
    <property type="evidence" value="ECO:0007669"/>
    <property type="project" value="TreeGrafter"/>
</dbReference>
<evidence type="ECO:0000313" key="3">
    <source>
        <dbReference type="Proteomes" id="UP000217763"/>
    </source>
</evidence>
<dbReference type="Proteomes" id="UP000217763">
    <property type="component" value="Chromosome"/>
</dbReference>
<dbReference type="PANTHER" id="PTHR30136">
    <property type="entry name" value="HELIX-TURN-HELIX TRANSCRIPTIONAL REGULATOR, ICLR FAMILY"/>
    <property type="match status" value="1"/>
</dbReference>
<sequence>MTAKRISNSTVRALRVLKALRGHSLDGISNGELAKTLNEPASAITRAMAALIEEGLAIKLDNGRFAPSVSLLQIAVAHSQEMERATGRIAELGQRVAAGSRN</sequence>
<keyword evidence="3" id="KW-1185">Reference proteome</keyword>
<dbReference type="InterPro" id="IPR036388">
    <property type="entry name" value="WH-like_DNA-bd_sf"/>
</dbReference>
<gene>
    <name evidence="2" type="ORF">AN401_07125</name>
</gene>
<dbReference type="InterPro" id="IPR005471">
    <property type="entry name" value="Tscrpt_reg_IclR_N"/>
</dbReference>
<dbReference type="GO" id="GO:0003677">
    <property type="term" value="F:DNA binding"/>
    <property type="evidence" value="ECO:0007669"/>
    <property type="project" value="InterPro"/>
</dbReference>
<reference evidence="3" key="1">
    <citation type="submission" date="2015-09" db="EMBL/GenBank/DDBJ databases">
        <authorList>
            <person name="Shao Z."/>
            <person name="Wang L."/>
        </authorList>
    </citation>
    <scope>NUCLEOTIDE SEQUENCE [LARGE SCALE GENOMIC DNA]</scope>
    <source>
        <strain evidence="3">F13-1</strain>
    </source>
</reference>
<dbReference type="RefSeq" id="WP_096778929.1">
    <property type="nucleotide sequence ID" value="NZ_CP012621.1"/>
</dbReference>
<proteinExistence type="predicted"/>
<dbReference type="Gene3D" id="1.10.10.10">
    <property type="entry name" value="Winged helix-like DNA-binding domain superfamily/Winged helix DNA-binding domain"/>
    <property type="match status" value="1"/>
</dbReference>
<dbReference type="SUPFAM" id="SSF46785">
    <property type="entry name" value="Winged helix' DNA-binding domain"/>
    <property type="match status" value="1"/>
</dbReference>
<evidence type="ECO:0000259" key="1">
    <source>
        <dbReference type="Pfam" id="PF09339"/>
    </source>
</evidence>
<dbReference type="Pfam" id="PF09339">
    <property type="entry name" value="HTH_IclR"/>
    <property type="match status" value="1"/>
</dbReference>
<dbReference type="InterPro" id="IPR036390">
    <property type="entry name" value="WH_DNA-bd_sf"/>
</dbReference>
<dbReference type="EMBL" id="CP012621">
    <property type="protein sequence ID" value="ATG73655.1"/>
    <property type="molecule type" value="Genomic_DNA"/>
</dbReference>
<dbReference type="KEGG" id="zdf:AN401_07125"/>
<organism evidence="2 3">
    <name type="scientific">Zobellella denitrificans</name>
    <dbReference type="NCBI Taxonomy" id="347534"/>
    <lineage>
        <taxon>Bacteria</taxon>
        <taxon>Pseudomonadati</taxon>
        <taxon>Pseudomonadota</taxon>
        <taxon>Gammaproteobacteria</taxon>
        <taxon>Aeromonadales</taxon>
        <taxon>Aeromonadaceae</taxon>
        <taxon>Zobellella</taxon>
    </lineage>
</organism>
<accession>A0A291HNC9</accession>
<dbReference type="InterPro" id="IPR050707">
    <property type="entry name" value="HTH_MetabolicPath_Reg"/>
</dbReference>
<dbReference type="GO" id="GO:0045892">
    <property type="term" value="P:negative regulation of DNA-templated transcription"/>
    <property type="evidence" value="ECO:0007669"/>
    <property type="project" value="TreeGrafter"/>
</dbReference>
<protein>
    <submittedName>
        <fullName evidence="2">IclR family transcriptional regulator</fullName>
    </submittedName>
</protein>